<reference evidence="2 3" key="1">
    <citation type="submission" date="2016-06" db="EMBL/GenBank/DDBJ databases">
        <title>Domibacillus iocasae genome sequencing.</title>
        <authorList>
            <person name="Verma A."/>
            <person name="Pal Y."/>
            <person name="Ojha A.K."/>
            <person name="Krishnamurthi S."/>
        </authorList>
    </citation>
    <scope>NUCLEOTIDE SEQUENCE [LARGE SCALE GENOMIC DNA]</scope>
    <source>
        <strain evidence="2 3">DSM 29979</strain>
    </source>
</reference>
<protein>
    <recommendedName>
        <fullName evidence="1">GP-PDE domain-containing protein</fullName>
    </recommendedName>
</protein>
<evidence type="ECO:0000313" key="3">
    <source>
        <dbReference type="Proteomes" id="UP000095658"/>
    </source>
</evidence>
<comment type="caution">
    <text evidence="2">The sequence shown here is derived from an EMBL/GenBank/DDBJ whole genome shotgun (WGS) entry which is preliminary data.</text>
</comment>
<dbReference type="STRING" id="1714016.BA724_10100"/>
<dbReference type="EMBL" id="MAMP01000022">
    <property type="protein sequence ID" value="OES44607.1"/>
    <property type="molecule type" value="Genomic_DNA"/>
</dbReference>
<dbReference type="InterPro" id="IPR017946">
    <property type="entry name" value="PLC-like_Pdiesterase_TIM-brl"/>
</dbReference>
<keyword evidence="3" id="KW-1185">Reference proteome</keyword>
<dbReference type="Gene3D" id="3.20.20.190">
    <property type="entry name" value="Phosphatidylinositol (PI) phosphodiesterase"/>
    <property type="match status" value="1"/>
</dbReference>
<dbReference type="PANTHER" id="PTHR46211:SF14">
    <property type="entry name" value="GLYCEROPHOSPHODIESTER PHOSPHODIESTERASE"/>
    <property type="match status" value="1"/>
</dbReference>
<dbReference type="InterPro" id="IPR030395">
    <property type="entry name" value="GP_PDE_dom"/>
</dbReference>
<name>A0A1E7DNE7_9BACI</name>
<sequence>MNRQHLFKWGLLFLFVMAGCQHPGDEEPPKLFAHRGASDQFNESTLTAYKIAADEGVDALEIDLRMTADGELVVMHDETIDRTTNGSGPVDAYTFDELAAYPTVGGGGRIEKIPMLRDLFDTFGETEHYYIETRLINGKAVMERPLIQLLNEYSLIEKKKIIIQSFSEKSLHEVNKLAPGVPLTRLFGRGKGTIMQASLPIYDHIGIESTDATPQRVMMLHYLGKDIHVFFNDPKTEKAEQKRVKKLGVEGYFTNDILYAKKLLH</sequence>
<dbReference type="GO" id="GO:0008081">
    <property type="term" value="F:phosphoric diester hydrolase activity"/>
    <property type="evidence" value="ECO:0007669"/>
    <property type="project" value="InterPro"/>
</dbReference>
<evidence type="ECO:0000259" key="1">
    <source>
        <dbReference type="PROSITE" id="PS51704"/>
    </source>
</evidence>
<dbReference type="RefSeq" id="WP_069939197.1">
    <property type="nucleotide sequence ID" value="NZ_MAMP01000022.1"/>
</dbReference>
<accession>A0A1E7DNE7</accession>
<organism evidence="2 3">
    <name type="scientific">Domibacillus iocasae</name>
    <dbReference type="NCBI Taxonomy" id="1714016"/>
    <lineage>
        <taxon>Bacteria</taxon>
        <taxon>Bacillati</taxon>
        <taxon>Bacillota</taxon>
        <taxon>Bacilli</taxon>
        <taxon>Bacillales</taxon>
        <taxon>Bacillaceae</taxon>
        <taxon>Domibacillus</taxon>
    </lineage>
</organism>
<dbReference type="PROSITE" id="PS51257">
    <property type="entry name" value="PROKAR_LIPOPROTEIN"/>
    <property type="match status" value="1"/>
</dbReference>
<dbReference type="SUPFAM" id="SSF51695">
    <property type="entry name" value="PLC-like phosphodiesterases"/>
    <property type="match status" value="1"/>
</dbReference>
<dbReference type="Proteomes" id="UP000095658">
    <property type="component" value="Unassembled WGS sequence"/>
</dbReference>
<dbReference type="Pfam" id="PF03009">
    <property type="entry name" value="GDPD"/>
    <property type="match status" value="1"/>
</dbReference>
<dbReference type="GO" id="GO:0006629">
    <property type="term" value="P:lipid metabolic process"/>
    <property type="evidence" value="ECO:0007669"/>
    <property type="project" value="InterPro"/>
</dbReference>
<dbReference type="PANTHER" id="PTHR46211">
    <property type="entry name" value="GLYCEROPHOSPHORYL DIESTER PHOSPHODIESTERASE"/>
    <property type="match status" value="1"/>
</dbReference>
<evidence type="ECO:0000313" key="2">
    <source>
        <dbReference type="EMBL" id="OES44607.1"/>
    </source>
</evidence>
<gene>
    <name evidence="2" type="ORF">BA724_10100</name>
</gene>
<dbReference type="AlphaFoldDB" id="A0A1E7DNE7"/>
<feature type="domain" description="GP-PDE" evidence="1">
    <location>
        <begin position="29"/>
        <end position="264"/>
    </location>
</feature>
<proteinExistence type="predicted"/>
<dbReference type="OrthoDB" id="384721at2"/>
<dbReference type="PROSITE" id="PS51704">
    <property type="entry name" value="GP_PDE"/>
    <property type="match status" value="1"/>
</dbReference>